<dbReference type="PANTHER" id="PTHR46388">
    <property type="entry name" value="NHL REPEAT-CONTAINING PROTEIN 2"/>
    <property type="match status" value="1"/>
</dbReference>
<dbReference type="Proteomes" id="UP000826540">
    <property type="component" value="Chromosome"/>
</dbReference>
<sequence length="194" mass="22692">MTPCVRAPELPENYPWLNTDKPLSLKALKGKIIILEFWTYCCINCLHILPELKYLERQYQDSLTVIGVHSGKFDNEKEIENVRQAILRYDIEHPILVDSDFRVWEHYTIKAWPTLIIIDPQGYIRGQFSGEGHLTTIENLIIQLLQENQNHFNFQRLEFTLEKQDQQFTPLAFPGEVKKIEFLGLCAPGACFRE</sequence>
<accession>A0ABX8WUR7</accession>
<name>A0ABX8WUR7_9CYAN</name>
<organism evidence="2 3">
    <name type="scientific">Sphaerospermopsis torques-reginae ITEP-024</name>
    <dbReference type="NCBI Taxonomy" id="984208"/>
    <lineage>
        <taxon>Bacteria</taxon>
        <taxon>Bacillati</taxon>
        <taxon>Cyanobacteriota</taxon>
        <taxon>Cyanophyceae</taxon>
        <taxon>Nostocales</taxon>
        <taxon>Aphanizomenonaceae</taxon>
        <taxon>Sphaerospermopsis</taxon>
        <taxon>Sphaerospermopsis torques-reginae</taxon>
    </lineage>
</organism>
<dbReference type="InterPro" id="IPR013766">
    <property type="entry name" value="Thioredoxin_domain"/>
</dbReference>
<dbReference type="EMBL" id="CP080598">
    <property type="protein sequence ID" value="QYX30167.1"/>
    <property type="molecule type" value="Genomic_DNA"/>
</dbReference>
<dbReference type="CDD" id="cd03012">
    <property type="entry name" value="TlpA_like_DipZ_like"/>
    <property type="match status" value="1"/>
</dbReference>
<dbReference type="PROSITE" id="PS51352">
    <property type="entry name" value="THIOREDOXIN_2"/>
    <property type="match status" value="1"/>
</dbReference>
<dbReference type="Pfam" id="PF13905">
    <property type="entry name" value="Thioredoxin_8"/>
    <property type="match status" value="1"/>
</dbReference>
<dbReference type="PANTHER" id="PTHR46388:SF2">
    <property type="entry name" value="NHL REPEAT-CONTAINING PROTEIN 2"/>
    <property type="match status" value="1"/>
</dbReference>
<proteinExistence type="predicted"/>
<gene>
    <name evidence="2" type="ORF">K2F26_14570</name>
</gene>
<evidence type="ECO:0000313" key="3">
    <source>
        <dbReference type="Proteomes" id="UP000826540"/>
    </source>
</evidence>
<evidence type="ECO:0000313" key="2">
    <source>
        <dbReference type="EMBL" id="QYX30167.1"/>
    </source>
</evidence>
<evidence type="ECO:0000259" key="1">
    <source>
        <dbReference type="PROSITE" id="PS51352"/>
    </source>
</evidence>
<reference evidence="2 3" key="1">
    <citation type="journal article" date="2022" name="J. Am. Chem. Soc.">
        <title>Biosynthesis of Guanitoxin Enables Global Environmental Detection in Freshwater Cyanobacteria.</title>
        <authorList>
            <person name="Lima S.T."/>
            <person name="Fallon T.R."/>
            <person name="Cordoza J.L."/>
            <person name="Chekan J.R."/>
            <person name="Delbaje E."/>
            <person name="Hopiavuori A.R."/>
            <person name="Alvarenga D.O."/>
            <person name="Wood S.M."/>
            <person name="Luhavaya H."/>
            <person name="Baumgartner J.T."/>
            <person name="Dorr F.A."/>
            <person name="Etchegaray A."/>
            <person name="Pinto E."/>
            <person name="McKinnie S.M.K."/>
            <person name="Fiore M.F."/>
            <person name="Moore B.S."/>
        </authorList>
    </citation>
    <scope>NUCLEOTIDE SEQUENCE [LARGE SCALE GENOMIC DNA]</scope>
    <source>
        <strain evidence="2 3">ITEP-024</strain>
    </source>
</reference>
<dbReference type="InterPro" id="IPR012336">
    <property type="entry name" value="Thioredoxin-like_fold"/>
</dbReference>
<dbReference type="Gene3D" id="3.40.30.10">
    <property type="entry name" value="Glutaredoxin"/>
    <property type="match status" value="1"/>
</dbReference>
<dbReference type="InterPro" id="IPR036249">
    <property type="entry name" value="Thioredoxin-like_sf"/>
</dbReference>
<feature type="domain" description="Thioredoxin" evidence="1">
    <location>
        <begin position="1"/>
        <end position="150"/>
    </location>
</feature>
<dbReference type="SUPFAM" id="SSF52833">
    <property type="entry name" value="Thioredoxin-like"/>
    <property type="match status" value="1"/>
</dbReference>
<protein>
    <submittedName>
        <fullName evidence="2">Thioredoxin family protein</fullName>
    </submittedName>
</protein>
<keyword evidence="3" id="KW-1185">Reference proteome</keyword>